<dbReference type="InterPro" id="IPR052198">
    <property type="entry name" value="IorB_Oxidoreductase"/>
</dbReference>
<keyword evidence="4" id="KW-1185">Reference proteome</keyword>
<dbReference type="AlphaFoldDB" id="A0A110B6Y6"/>
<gene>
    <name evidence="3" type="ORF">HH1059_07150</name>
</gene>
<evidence type="ECO:0000313" key="4">
    <source>
        <dbReference type="Proteomes" id="UP000218890"/>
    </source>
</evidence>
<dbReference type="KEGG" id="hhk:HH1059_07150"/>
<protein>
    <submittedName>
        <fullName evidence="3">Indolepyruvate oxidoreductase subunit IorB</fullName>
    </submittedName>
</protein>
<name>A0A110B6Y6_HALHR</name>
<dbReference type="SUPFAM" id="SSF53323">
    <property type="entry name" value="Pyruvate-ferredoxin oxidoreductase, PFOR, domain III"/>
    <property type="match status" value="1"/>
</dbReference>
<evidence type="ECO:0000259" key="2">
    <source>
        <dbReference type="Pfam" id="PF01558"/>
    </source>
</evidence>
<dbReference type="RefSeq" id="WP_179948773.1">
    <property type="nucleotide sequence ID" value="NZ_AP017372.2"/>
</dbReference>
<dbReference type="GO" id="GO:0016903">
    <property type="term" value="F:oxidoreductase activity, acting on the aldehyde or oxo group of donors"/>
    <property type="evidence" value="ECO:0007669"/>
    <property type="project" value="InterPro"/>
</dbReference>
<organism evidence="3 4">
    <name type="scientific">Halorhodospira halochloris</name>
    <name type="common">Ectothiorhodospira halochloris</name>
    <dbReference type="NCBI Taxonomy" id="1052"/>
    <lineage>
        <taxon>Bacteria</taxon>
        <taxon>Pseudomonadati</taxon>
        <taxon>Pseudomonadota</taxon>
        <taxon>Gammaproteobacteria</taxon>
        <taxon>Chromatiales</taxon>
        <taxon>Ectothiorhodospiraceae</taxon>
        <taxon>Halorhodospira</taxon>
    </lineage>
</organism>
<keyword evidence="1" id="KW-0560">Oxidoreductase</keyword>
<feature type="domain" description="Pyruvate/ketoisovalerate oxidoreductase catalytic" evidence="2">
    <location>
        <begin position="16"/>
        <end position="165"/>
    </location>
</feature>
<dbReference type="PANTHER" id="PTHR43854:SF1">
    <property type="entry name" value="INDOLEPYRUVATE OXIDOREDUCTASE SUBUNIT IORB"/>
    <property type="match status" value="1"/>
</dbReference>
<dbReference type="InterPro" id="IPR002869">
    <property type="entry name" value="Pyrv_flavodox_OxRed_cen"/>
</dbReference>
<dbReference type="EMBL" id="AP017372">
    <property type="protein sequence ID" value="BAU57403.2"/>
    <property type="molecule type" value="Genomic_DNA"/>
</dbReference>
<reference evidence="3" key="1">
    <citation type="submission" date="2016-02" db="EMBL/GenBank/DDBJ databases">
        <title>Halorhodospira halochloris DSM-1059 complete genome, version 2.</title>
        <authorList>
            <person name="Tsukatani Y."/>
        </authorList>
    </citation>
    <scope>NUCLEOTIDE SEQUENCE</scope>
    <source>
        <strain evidence="3">DSM 1059</strain>
    </source>
</reference>
<proteinExistence type="predicted"/>
<dbReference type="Pfam" id="PF01558">
    <property type="entry name" value="POR"/>
    <property type="match status" value="1"/>
</dbReference>
<evidence type="ECO:0000313" key="3">
    <source>
        <dbReference type="EMBL" id="BAU57403.2"/>
    </source>
</evidence>
<dbReference type="Proteomes" id="UP000218890">
    <property type="component" value="Chromosome"/>
</dbReference>
<dbReference type="PANTHER" id="PTHR43854">
    <property type="entry name" value="INDOLEPYRUVATE OXIDOREDUCTASE SUBUNIT IORB"/>
    <property type="match status" value="1"/>
</dbReference>
<dbReference type="Gene3D" id="3.40.920.10">
    <property type="entry name" value="Pyruvate-ferredoxin oxidoreductase, PFOR, domain III"/>
    <property type="match status" value="1"/>
</dbReference>
<evidence type="ECO:0000256" key="1">
    <source>
        <dbReference type="ARBA" id="ARBA00023002"/>
    </source>
</evidence>
<accession>A0A110B6Y6</accession>
<dbReference type="InterPro" id="IPR019752">
    <property type="entry name" value="Pyrv/ketoisovalerate_OxRed_cat"/>
</dbReference>
<sequence length="181" mass="19634">MTVPNQVTNIVIAGLGGQGIVTGSDILSGALFKAGYDVKKSEIHGMSQRGGSVCSDIRFGRRVNSPMVPAASADFLVITESTQIEPNRHRLHPKGRMITPDDVPFLFQDDDPKSAAYAARMINVALLGVLSAHLPIEEEVWLEAIRAALSPHLHDMNCRVFLHARRIEQIINGLNSTEGVA</sequence>